<dbReference type="PaxDb" id="65489-OBART11G10610.1"/>
<keyword evidence="3" id="KW-1185">Reference proteome</keyword>
<dbReference type="Proteomes" id="UP000026960">
    <property type="component" value="Chromosome 11"/>
</dbReference>
<organism evidence="2">
    <name type="scientific">Oryza barthii</name>
    <dbReference type="NCBI Taxonomy" id="65489"/>
    <lineage>
        <taxon>Eukaryota</taxon>
        <taxon>Viridiplantae</taxon>
        <taxon>Streptophyta</taxon>
        <taxon>Embryophyta</taxon>
        <taxon>Tracheophyta</taxon>
        <taxon>Spermatophyta</taxon>
        <taxon>Magnoliopsida</taxon>
        <taxon>Liliopsida</taxon>
        <taxon>Poales</taxon>
        <taxon>Poaceae</taxon>
        <taxon>BOP clade</taxon>
        <taxon>Oryzoideae</taxon>
        <taxon>Oryzeae</taxon>
        <taxon>Oryzinae</taxon>
        <taxon>Oryza</taxon>
    </lineage>
</organism>
<dbReference type="AlphaFoldDB" id="A0A0D3HKW4"/>
<reference evidence="2" key="1">
    <citation type="journal article" date="2009" name="Rice">
        <title>De Novo Next Generation Sequencing of Plant Genomes.</title>
        <authorList>
            <person name="Rounsley S."/>
            <person name="Marri P.R."/>
            <person name="Yu Y."/>
            <person name="He R."/>
            <person name="Sisneros N."/>
            <person name="Goicoechea J.L."/>
            <person name="Lee S.J."/>
            <person name="Angelova A."/>
            <person name="Kudrna D."/>
            <person name="Luo M."/>
            <person name="Affourtit J."/>
            <person name="Desany B."/>
            <person name="Knight J."/>
            <person name="Niazi F."/>
            <person name="Egholm M."/>
            <person name="Wing R.A."/>
        </authorList>
    </citation>
    <scope>NUCLEOTIDE SEQUENCE [LARGE SCALE GENOMIC DNA]</scope>
    <source>
        <strain evidence="2">cv. IRGC 105608</strain>
    </source>
</reference>
<evidence type="ECO:0000313" key="2">
    <source>
        <dbReference type="EnsemblPlants" id="OBART11G10610.1"/>
    </source>
</evidence>
<evidence type="ECO:0000256" key="1">
    <source>
        <dbReference type="SAM" id="MobiDB-lite"/>
    </source>
</evidence>
<dbReference type="Gramene" id="OBART11G10610.1">
    <property type="protein sequence ID" value="OBART11G10610.1"/>
    <property type="gene ID" value="OBART11G10610"/>
</dbReference>
<proteinExistence type="predicted"/>
<protein>
    <submittedName>
        <fullName evidence="2">Uncharacterized protein</fullName>
    </submittedName>
</protein>
<dbReference type="HOGENOM" id="CLU_087746_0_0_1"/>
<feature type="region of interest" description="Disordered" evidence="1">
    <location>
        <begin position="17"/>
        <end position="52"/>
    </location>
</feature>
<feature type="compositionally biased region" description="Pro residues" evidence="1">
    <location>
        <begin position="31"/>
        <end position="41"/>
    </location>
</feature>
<name>A0A0D3HKW4_9ORYZ</name>
<accession>A0A0D3HKW4</accession>
<evidence type="ECO:0000313" key="3">
    <source>
        <dbReference type="Proteomes" id="UP000026960"/>
    </source>
</evidence>
<reference evidence="2" key="2">
    <citation type="submission" date="2015-03" db="UniProtKB">
        <authorList>
            <consortium name="EnsemblPlants"/>
        </authorList>
    </citation>
    <scope>IDENTIFICATION</scope>
</reference>
<dbReference type="EnsemblPlants" id="OBART11G10610.1">
    <property type="protein sequence ID" value="OBART11G10610.1"/>
    <property type="gene ID" value="OBART11G10610"/>
</dbReference>
<sequence>MRCKKLVFPACVAPIAGDRAGGKNPSRHRFPPPSSTSPPPEQAGGGGEKRQRRVGIGMWRCGCGRIWRGGQPVSDLAAFTLDPEGEGRREWSWRRRSGGVGWLLGEAGSRQVEEAVNPAYAESGRLHARREEADHKELGEASGVGGGRQKVLVEVAGGEAEKEDGRRGAAGAVRWSRHLERPIVCCSFACWKAVGHDDQQCGQCPGRRRGFLPTGCCSLLPSIGDPTLLRLVYFSRGVPHVKERDTGLVGRFCLVKIGRPSTLSAPSKSLQQRGVWCSKLLWRNRVVELGVESELLAVASSATITSFSRPWKRLRVVKHCGGLGFVVVREQEHG</sequence>